<dbReference type="PROSITE" id="PS01124">
    <property type="entry name" value="HTH_ARAC_FAMILY_2"/>
    <property type="match status" value="1"/>
</dbReference>
<dbReference type="PANTHER" id="PTHR46796:SF6">
    <property type="entry name" value="ARAC SUBFAMILY"/>
    <property type="match status" value="1"/>
</dbReference>
<dbReference type="InterPro" id="IPR018060">
    <property type="entry name" value="HTH_AraC"/>
</dbReference>
<keyword evidence="2" id="KW-0238">DNA-binding</keyword>
<evidence type="ECO:0000259" key="4">
    <source>
        <dbReference type="PROSITE" id="PS01124"/>
    </source>
</evidence>
<dbReference type="InterPro" id="IPR054015">
    <property type="entry name" value="ExsA-like_N"/>
</dbReference>
<proteinExistence type="predicted"/>
<dbReference type="RefSeq" id="WP_124876835.1">
    <property type="nucleotide sequence ID" value="NZ_RQJO01000009.1"/>
</dbReference>
<dbReference type="GO" id="GO:0043565">
    <property type="term" value="F:sequence-specific DNA binding"/>
    <property type="evidence" value="ECO:0007669"/>
    <property type="project" value="InterPro"/>
</dbReference>
<dbReference type="AlphaFoldDB" id="A0A3P1BNM0"/>
<protein>
    <submittedName>
        <fullName evidence="5">AraC family transcriptional regulator</fullName>
    </submittedName>
</protein>
<dbReference type="SMART" id="SM00342">
    <property type="entry name" value="HTH_ARAC"/>
    <property type="match status" value="1"/>
</dbReference>
<evidence type="ECO:0000256" key="2">
    <source>
        <dbReference type="ARBA" id="ARBA00023125"/>
    </source>
</evidence>
<dbReference type="InterPro" id="IPR050204">
    <property type="entry name" value="AraC_XylS_family_regulators"/>
</dbReference>
<dbReference type="Gene3D" id="1.10.10.60">
    <property type="entry name" value="Homeodomain-like"/>
    <property type="match status" value="2"/>
</dbReference>
<dbReference type="Pfam" id="PF12833">
    <property type="entry name" value="HTH_18"/>
    <property type="match status" value="1"/>
</dbReference>
<evidence type="ECO:0000313" key="6">
    <source>
        <dbReference type="Proteomes" id="UP000271925"/>
    </source>
</evidence>
<dbReference type="Pfam" id="PF22200">
    <property type="entry name" value="ExsA_N"/>
    <property type="match status" value="1"/>
</dbReference>
<dbReference type="EMBL" id="RQJO01000009">
    <property type="protein sequence ID" value="RRB02672.1"/>
    <property type="molecule type" value="Genomic_DNA"/>
</dbReference>
<dbReference type="InterPro" id="IPR020449">
    <property type="entry name" value="Tscrpt_reg_AraC-type_HTH"/>
</dbReference>
<organism evidence="5 6">
    <name type="scientific">Larkinella rosea</name>
    <dbReference type="NCBI Taxonomy" id="2025312"/>
    <lineage>
        <taxon>Bacteria</taxon>
        <taxon>Pseudomonadati</taxon>
        <taxon>Bacteroidota</taxon>
        <taxon>Cytophagia</taxon>
        <taxon>Cytophagales</taxon>
        <taxon>Spirosomataceae</taxon>
        <taxon>Larkinella</taxon>
    </lineage>
</organism>
<evidence type="ECO:0000313" key="5">
    <source>
        <dbReference type="EMBL" id="RRB02672.1"/>
    </source>
</evidence>
<accession>A0A3P1BNM0</accession>
<feature type="domain" description="HTH araC/xylS-type" evidence="4">
    <location>
        <begin position="197"/>
        <end position="295"/>
    </location>
</feature>
<dbReference type="Proteomes" id="UP000271925">
    <property type="component" value="Unassembled WGS sequence"/>
</dbReference>
<dbReference type="InterPro" id="IPR009057">
    <property type="entry name" value="Homeodomain-like_sf"/>
</dbReference>
<sequence length="305" mass="35016">MESSLKTAMTIFKLPEDIPMDDEKQAGAVIFYDYSAPVLSVNANCVLSMNAISLVLSGEKTMHFAEKRVDIKADKFHFLSSGNCLVSMKLNNTVAFKSILLFFDNAVLTNFYLKYHRTIEALKTGPVTPNEPYLAFKKDAFIVNYIASLQLMFQSNRPPSMEMKWLKFEELMLYLLETYPDQILAFQSTKTNEFDDFQLKKVVETNVGNPISVDELAFLCNVSASTFKRRFSRIYGSTPSRWLVQQRMNMARDLLHQPSEKPSDVFYKVGYENHSSFTQAFKQTFGITPKEFQQRQNRPVNSLTV</sequence>
<evidence type="ECO:0000256" key="1">
    <source>
        <dbReference type="ARBA" id="ARBA00023015"/>
    </source>
</evidence>
<dbReference type="GO" id="GO:0003700">
    <property type="term" value="F:DNA-binding transcription factor activity"/>
    <property type="evidence" value="ECO:0007669"/>
    <property type="project" value="InterPro"/>
</dbReference>
<dbReference type="PANTHER" id="PTHR46796">
    <property type="entry name" value="HTH-TYPE TRANSCRIPTIONAL ACTIVATOR RHAS-RELATED"/>
    <property type="match status" value="1"/>
</dbReference>
<name>A0A3P1BNM0_9BACT</name>
<reference evidence="5 6" key="1">
    <citation type="submission" date="2018-11" db="EMBL/GenBank/DDBJ databases">
        <authorList>
            <person name="Zhou Z."/>
            <person name="Wang G."/>
        </authorList>
    </citation>
    <scope>NUCLEOTIDE SEQUENCE [LARGE SCALE GENOMIC DNA]</scope>
    <source>
        <strain evidence="5 6">KCTC52004</strain>
    </source>
</reference>
<keyword evidence="3" id="KW-0804">Transcription</keyword>
<dbReference type="SUPFAM" id="SSF46689">
    <property type="entry name" value="Homeodomain-like"/>
    <property type="match status" value="2"/>
</dbReference>
<gene>
    <name evidence="5" type="ORF">EHT25_19695</name>
</gene>
<keyword evidence="6" id="KW-1185">Reference proteome</keyword>
<comment type="caution">
    <text evidence="5">The sequence shown here is derived from an EMBL/GenBank/DDBJ whole genome shotgun (WGS) entry which is preliminary data.</text>
</comment>
<dbReference type="OrthoDB" id="4480133at2"/>
<evidence type="ECO:0000256" key="3">
    <source>
        <dbReference type="ARBA" id="ARBA00023163"/>
    </source>
</evidence>
<dbReference type="PRINTS" id="PR00032">
    <property type="entry name" value="HTHARAC"/>
</dbReference>
<keyword evidence="1" id="KW-0805">Transcription regulation</keyword>